<evidence type="ECO:0000256" key="3">
    <source>
        <dbReference type="ARBA" id="ARBA00023136"/>
    </source>
</evidence>
<dbReference type="Proteomes" id="UP000324748">
    <property type="component" value="Unassembled WGS sequence"/>
</dbReference>
<dbReference type="PANTHER" id="PTHR45738">
    <property type="entry name" value="POLYPHOSPHOINOSITIDE PHOSPHATASE"/>
    <property type="match status" value="1"/>
</dbReference>
<evidence type="ECO:0000313" key="6">
    <source>
        <dbReference type="Proteomes" id="UP000324748"/>
    </source>
</evidence>
<evidence type="ECO:0000259" key="4">
    <source>
        <dbReference type="PROSITE" id="PS50275"/>
    </source>
</evidence>
<reference evidence="5 6" key="1">
    <citation type="submission" date="2019-05" db="EMBL/GenBank/DDBJ databases">
        <title>Emergence of the Ug99 lineage of the wheat stem rust pathogen through somatic hybridization.</title>
        <authorList>
            <person name="Li F."/>
            <person name="Upadhyaya N.M."/>
            <person name="Sperschneider J."/>
            <person name="Matny O."/>
            <person name="Nguyen-Phuc H."/>
            <person name="Mago R."/>
            <person name="Raley C."/>
            <person name="Miller M.E."/>
            <person name="Silverstein K.A.T."/>
            <person name="Henningsen E."/>
            <person name="Hirsch C.D."/>
            <person name="Visser B."/>
            <person name="Pretorius Z.A."/>
            <person name="Steffenson B.J."/>
            <person name="Schwessinger B."/>
            <person name="Dodds P.N."/>
            <person name="Figueroa M."/>
        </authorList>
    </citation>
    <scope>NUCLEOTIDE SEQUENCE [LARGE SCALE GENOMIC DNA]</scope>
    <source>
        <strain evidence="5">21-0</strain>
    </source>
</reference>
<keyword evidence="3" id="KW-0472">Membrane</keyword>
<keyword evidence="6" id="KW-1185">Reference proteome</keyword>
<evidence type="ECO:0000313" key="5">
    <source>
        <dbReference type="EMBL" id="KAA1075005.1"/>
    </source>
</evidence>
<dbReference type="InterPro" id="IPR043573">
    <property type="entry name" value="Fig4-like"/>
</dbReference>
<dbReference type="EMBL" id="VSWC01000157">
    <property type="protein sequence ID" value="KAA1075005.1"/>
    <property type="molecule type" value="Genomic_DNA"/>
</dbReference>
<dbReference type="AlphaFoldDB" id="A0A5B0MDP7"/>
<dbReference type="InterPro" id="IPR002013">
    <property type="entry name" value="SAC_dom"/>
</dbReference>
<dbReference type="Pfam" id="PF02383">
    <property type="entry name" value="Syja_N"/>
    <property type="match status" value="1"/>
</dbReference>
<dbReference type="PANTHER" id="PTHR45738:SF5">
    <property type="entry name" value="POLYPHOSPHOINOSITIDE PHOSPHATASE"/>
    <property type="match status" value="1"/>
</dbReference>
<dbReference type="OrthoDB" id="405996at2759"/>
<comment type="subcellular location">
    <subcellularLocation>
        <location evidence="1">Endomembrane system</location>
    </subcellularLocation>
</comment>
<name>A0A5B0MDP7_PUCGR</name>
<sequence>MTWAFRRSKGGQHPSLDNSPGNWLHWTVTALDLFEPLRLSMASKKNQKPHHPTSSFVGPSHKANPMERFCLYETRGRFYIAGSDQPGTTNRMLKIDKTLDDDGQLMITEDATVYTNAEMKALIEQLSLGNSTSGGLTRPIEPFWGIVGFIKFTGPYYLVTIKTRIPVAMIGGHYIYHSEETQLTPITGKVAKNQQVEEARLIAAFKSVDLSKNFYFSYSYDITNTLQSYFIHTTSHSASQSAFPPDFAAPSPHDDSMELKGLDRRRVAWGFHDKFFWNYYLLSSAFGNSINKEGGSPWVLPLIYGFVDQSKLNVFGRTVYVAVIARRSRHFAGARFLKRGVSEDGYVANEVEIEQIVTDAITTALHLPDPENRDDFDARKPNPRYTSYVQLRGSIPLLWNQDTTITKAKPPIEFSIIDPYFSGAAIHFDDLFARYGTPVIVLNLIKEKERQTRESKLLPEFRQCLKYLSQFLPEPSHLEFSSFDMSAAQRSRQVDVISYLSGVAEEVIEKTKFFHSGPDPNYKLFQSEEAVFNDDGEPEESGETQKSVYRPAPLIQCGVCRTNCIDCIDRTNAAQFVVGKAALAHQLHALGIIKSKVAPYDSDAVDILTNMYHDLGDTIALQYGGSHLVNTLQTYRKTGNQYKSHARDTLEGLKRFYANSFADADKQASINLFLGITESVPSINTTTMSNRISSSKLDLGPGSSIMSSLAASTIGSPERDSDSEHFIRFDPINLAKRSYTQWFHPNHLIKPPKDPETITKHLSDVSRQRGNDDYFIRYYRPWLWTSTENHLGRKMNSSDMFIPKGLTTMVYTSTKAMETNLSPFKRRRGVNEIIERLPRHSAERTPHGVGVSVGVRRWLKTRSNLTLKSNMSTIKGVSTTKAHSKGQLAGSREPRIPAMITHGETALGLNFNDDQASSAAGGTGNETKRLASKLLHPNVEIEEAREYNSYLHQFDKLKLYSTSARNDIYEADLRIYEKSAALSSPDPSEGYYPTSTIQVEEKNRLLYEEAVTVAYMPTLN</sequence>
<dbReference type="GO" id="GO:0012505">
    <property type="term" value="C:endomembrane system"/>
    <property type="evidence" value="ECO:0007669"/>
    <property type="project" value="UniProtKB-SubCell"/>
</dbReference>
<evidence type="ECO:0000256" key="1">
    <source>
        <dbReference type="ARBA" id="ARBA00004308"/>
    </source>
</evidence>
<organism evidence="5 6">
    <name type="scientific">Puccinia graminis f. sp. tritici</name>
    <dbReference type="NCBI Taxonomy" id="56615"/>
    <lineage>
        <taxon>Eukaryota</taxon>
        <taxon>Fungi</taxon>
        <taxon>Dikarya</taxon>
        <taxon>Basidiomycota</taxon>
        <taxon>Pucciniomycotina</taxon>
        <taxon>Pucciniomycetes</taxon>
        <taxon>Pucciniales</taxon>
        <taxon>Pucciniaceae</taxon>
        <taxon>Puccinia</taxon>
    </lineage>
</organism>
<evidence type="ECO:0000256" key="2">
    <source>
        <dbReference type="ARBA" id="ARBA00022801"/>
    </source>
</evidence>
<protein>
    <submittedName>
        <fullName evidence="5">Phosphatidylinositol-3,5-bisphosphate 5-phosphatase</fullName>
    </submittedName>
</protein>
<feature type="domain" description="SAC" evidence="4">
    <location>
        <begin position="205"/>
        <end position="625"/>
    </location>
</feature>
<keyword evidence="2" id="KW-0378">Hydrolase</keyword>
<dbReference type="GO" id="GO:0046856">
    <property type="term" value="P:phosphatidylinositol dephosphorylation"/>
    <property type="evidence" value="ECO:0007669"/>
    <property type="project" value="InterPro"/>
</dbReference>
<gene>
    <name evidence="5" type="primary">FIG4_1</name>
    <name evidence="5" type="ORF">PGT21_026911</name>
</gene>
<dbReference type="GO" id="GO:0043813">
    <property type="term" value="F:phosphatidylinositol-3,5-bisphosphate 5-phosphatase activity"/>
    <property type="evidence" value="ECO:0007669"/>
    <property type="project" value="InterPro"/>
</dbReference>
<dbReference type="PROSITE" id="PS50275">
    <property type="entry name" value="SAC"/>
    <property type="match status" value="1"/>
</dbReference>
<proteinExistence type="predicted"/>
<comment type="caution">
    <text evidence="5">The sequence shown here is derived from an EMBL/GenBank/DDBJ whole genome shotgun (WGS) entry which is preliminary data.</text>
</comment>
<accession>A0A5B0MDP7</accession>